<reference evidence="9 10" key="1">
    <citation type="journal article" date="2015" name="Nature">
        <title>rRNA introns, odd ribosomes, and small enigmatic genomes across a large radiation of phyla.</title>
        <authorList>
            <person name="Brown C.T."/>
            <person name="Hug L.A."/>
            <person name="Thomas B.C."/>
            <person name="Sharon I."/>
            <person name="Castelle C.J."/>
            <person name="Singh A."/>
            <person name="Wilkins M.J."/>
            <person name="Williams K.H."/>
            <person name="Banfield J.F."/>
        </authorList>
    </citation>
    <scope>NUCLEOTIDE SEQUENCE [LARGE SCALE GENOMIC DNA]</scope>
</reference>
<accession>A0A0G1DN90</accession>
<comment type="PTM">
    <text evidence="5">Methylated by PrmC. Methylation increases the termination efficiency of RF1.</text>
</comment>
<dbReference type="InterPro" id="IPR045853">
    <property type="entry name" value="Pep_chain_release_fac_I_sf"/>
</dbReference>
<dbReference type="Pfam" id="PF03462">
    <property type="entry name" value="PCRF"/>
    <property type="match status" value="1"/>
</dbReference>
<evidence type="ECO:0000313" key="10">
    <source>
        <dbReference type="Proteomes" id="UP000033867"/>
    </source>
</evidence>
<evidence type="ECO:0000256" key="6">
    <source>
        <dbReference type="NCBIfam" id="TIGR00019"/>
    </source>
</evidence>
<name>A0A0G1DN90_9BACT</name>
<protein>
    <recommendedName>
        <fullName evidence="5 6">Peptide chain release factor 1</fullName>
        <shortName evidence="5">RF-1</shortName>
    </recommendedName>
</protein>
<dbReference type="InterPro" id="IPR005139">
    <property type="entry name" value="PCRF"/>
</dbReference>
<dbReference type="FunFam" id="3.30.70.1660:FF:000002">
    <property type="entry name" value="Peptide chain release factor 1"/>
    <property type="match status" value="1"/>
</dbReference>
<comment type="function">
    <text evidence="1 5">Peptide chain release factor 1 directs the termination of translation in response to the peptide chain termination codons UAG and UAA.</text>
</comment>
<evidence type="ECO:0000259" key="8">
    <source>
        <dbReference type="SMART" id="SM00937"/>
    </source>
</evidence>
<dbReference type="Proteomes" id="UP000033867">
    <property type="component" value="Unassembled WGS sequence"/>
</dbReference>
<evidence type="ECO:0000256" key="1">
    <source>
        <dbReference type="ARBA" id="ARBA00002986"/>
    </source>
</evidence>
<dbReference type="PATRIC" id="fig|1619052.3.peg.246"/>
<dbReference type="InterPro" id="IPR050057">
    <property type="entry name" value="Prokaryotic/Mito_RF"/>
</dbReference>
<dbReference type="SUPFAM" id="SSF75620">
    <property type="entry name" value="Release factor"/>
    <property type="match status" value="1"/>
</dbReference>
<dbReference type="EMBL" id="LCEK01000010">
    <property type="protein sequence ID" value="KKS72301.1"/>
    <property type="molecule type" value="Genomic_DNA"/>
</dbReference>
<evidence type="ECO:0000256" key="5">
    <source>
        <dbReference type="HAMAP-Rule" id="MF_00093"/>
    </source>
</evidence>
<dbReference type="InterPro" id="IPR004373">
    <property type="entry name" value="RF-1"/>
</dbReference>
<dbReference type="NCBIfam" id="TIGR00019">
    <property type="entry name" value="prfA"/>
    <property type="match status" value="1"/>
</dbReference>
<comment type="subcellular location">
    <subcellularLocation>
        <location evidence="5">Cytoplasm</location>
    </subcellularLocation>
</comment>
<evidence type="ECO:0000256" key="4">
    <source>
        <dbReference type="ARBA" id="ARBA00022917"/>
    </source>
</evidence>
<feature type="domain" description="Peptide chain release factor" evidence="8">
    <location>
        <begin position="81"/>
        <end position="195"/>
    </location>
</feature>
<organism evidence="9 10">
    <name type="scientific">Candidatus Magasanikbacteria bacterium GW2011_GWE2_42_7</name>
    <dbReference type="NCBI Taxonomy" id="1619052"/>
    <lineage>
        <taxon>Bacteria</taxon>
        <taxon>Candidatus Magasanikiibacteriota</taxon>
    </lineage>
</organism>
<sequence length="371" mass="41988">MPYPIPKFPVPSSKPPLYMKQKYIDLKTEFTSLEQQLQDPAVLGDTEKLAAVSQRYSEIKETIDSIIQLEAIESSIAETQAMIASEQDDEMKTMAEEELISLAQQREQLEIALTKLTRPTDPMDKNNVIMEIRAGAGGDEAAQFAADLLRMYTRYAERRKWKVELLDESQTEQGGYKEVIVAIKGTHVYREMKYEMGVHRVQRVPETEKQGRIHTSTASVAVLPEVEEKDIHINPADIRVDTYCAGGNGGQSVNTTYSAVRMTHIPTGIVAQCQDEKSQIKNRASAMKVLMARIYEAEEAKRKAVEDEKRKNQIGTGDRSEKIRTYNYPQDRITDHRIKENWNNIPTILDGDLGDIIEKLTAADYAEMDGE</sequence>
<dbReference type="HAMAP" id="MF_00093">
    <property type="entry name" value="Rel_fac_1"/>
    <property type="match status" value="1"/>
</dbReference>
<dbReference type="Gene3D" id="3.30.160.20">
    <property type="match status" value="1"/>
</dbReference>
<dbReference type="NCBIfam" id="NF001859">
    <property type="entry name" value="PRK00591.1"/>
    <property type="match status" value="1"/>
</dbReference>
<dbReference type="AlphaFoldDB" id="A0A0G1DN90"/>
<proteinExistence type="inferred from homology"/>
<comment type="similarity">
    <text evidence="2 5">Belongs to the prokaryotic/mitochondrial release factor family.</text>
</comment>
<evidence type="ECO:0000256" key="3">
    <source>
        <dbReference type="ARBA" id="ARBA00022481"/>
    </source>
</evidence>
<dbReference type="PANTHER" id="PTHR43804">
    <property type="entry name" value="LD18447P"/>
    <property type="match status" value="1"/>
</dbReference>
<gene>
    <name evidence="5" type="primary">prfA</name>
    <name evidence="9" type="ORF">UV42_C0010G0004</name>
</gene>
<feature type="modified residue" description="N5-methylglutamine" evidence="5">
    <location>
        <position position="251"/>
    </location>
</feature>
<dbReference type="Gene3D" id="6.10.140.1950">
    <property type="match status" value="1"/>
</dbReference>
<evidence type="ECO:0000256" key="7">
    <source>
        <dbReference type="SAM" id="Coils"/>
    </source>
</evidence>
<evidence type="ECO:0000313" key="9">
    <source>
        <dbReference type="EMBL" id="KKS72301.1"/>
    </source>
</evidence>
<dbReference type="Gene3D" id="3.30.70.1660">
    <property type="match status" value="1"/>
</dbReference>
<keyword evidence="3 5" id="KW-0488">Methylation</keyword>
<dbReference type="GO" id="GO:0016149">
    <property type="term" value="F:translation release factor activity, codon specific"/>
    <property type="evidence" value="ECO:0007669"/>
    <property type="project" value="UniProtKB-UniRule"/>
</dbReference>
<dbReference type="SMART" id="SM00937">
    <property type="entry name" value="PCRF"/>
    <property type="match status" value="1"/>
</dbReference>
<dbReference type="Pfam" id="PF00472">
    <property type="entry name" value="RF-1"/>
    <property type="match status" value="1"/>
</dbReference>
<feature type="coiled-coil region" evidence="7">
    <location>
        <begin position="69"/>
        <end position="112"/>
    </location>
</feature>
<dbReference type="FunFam" id="3.30.160.20:FF:000004">
    <property type="entry name" value="Peptide chain release factor 1"/>
    <property type="match status" value="1"/>
</dbReference>
<dbReference type="PANTHER" id="PTHR43804:SF7">
    <property type="entry name" value="LD18447P"/>
    <property type="match status" value="1"/>
</dbReference>
<keyword evidence="4 5" id="KW-0648">Protein biosynthesis</keyword>
<keyword evidence="5" id="KW-0963">Cytoplasm</keyword>
<keyword evidence="7" id="KW-0175">Coiled coil</keyword>
<comment type="caution">
    <text evidence="9">The sequence shown here is derived from an EMBL/GenBank/DDBJ whole genome shotgun (WGS) entry which is preliminary data.</text>
</comment>
<dbReference type="InterPro" id="IPR000352">
    <property type="entry name" value="Pep_chain_release_fac_I"/>
</dbReference>
<dbReference type="GO" id="GO:0005737">
    <property type="term" value="C:cytoplasm"/>
    <property type="evidence" value="ECO:0007669"/>
    <property type="project" value="UniProtKB-SubCell"/>
</dbReference>
<evidence type="ECO:0000256" key="2">
    <source>
        <dbReference type="ARBA" id="ARBA00010835"/>
    </source>
</evidence>